<dbReference type="CDD" id="cd00075">
    <property type="entry name" value="HATPase"/>
    <property type="match status" value="1"/>
</dbReference>
<dbReference type="Gene3D" id="3.30.565.10">
    <property type="entry name" value="Histidine kinase-like ATPase, C-terminal domain"/>
    <property type="match status" value="1"/>
</dbReference>
<dbReference type="PANTHER" id="PTHR45436">
    <property type="entry name" value="SENSOR HISTIDINE KINASE YKOH"/>
    <property type="match status" value="1"/>
</dbReference>
<accession>A0ABZ2W2W8</accession>
<keyword evidence="8 10" id="KW-1133">Transmembrane helix</keyword>
<feature type="transmembrane region" description="Helical" evidence="10">
    <location>
        <begin position="140"/>
        <end position="159"/>
    </location>
</feature>
<dbReference type="GO" id="GO:0016301">
    <property type="term" value="F:kinase activity"/>
    <property type="evidence" value="ECO:0007669"/>
    <property type="project" value="UniProtKB-KW"/>
</dbReference>
<evidence type="ECO:0000256" key="3">
    <source>
        <dbReference type="ARBA" id="ARBA00012438"/>
    </source>
</evidence>
<dbReference type="InterPro" id="IPR003661">
    <property type="entry name" value="HisK_dim/P_dom"/>
</dbReference>
<evidence type="ECO:0000259" key="11">
    <source>
        <dbReference type="PROSITE" id="PS50109"/>
    </source>
</evidence>
<dbReference type="SUPFAM" id="SSF47384">
    <property type="entry name" value="Homodimeric domain of signal transducing histidine kinase"/>
    <property type="match status" value="1"/>
</dbReference>
<keyword evidence="10" id="KW-0472">Membrane</keyword>
<dbReference type="InterPro" id="IPR036097">
    <property type="entry name" value="HisK_dim/P_sf"/>
</dbReference>
<dbReference type="Pfam" id="PF00512">
    <property type="entry name" value="HisKA"/>
    <property type="match status" value="1"/>
</dbReference>
<sequence length="441" mass="49990">MQNENKTSKKSVAARLARTIFILVSATTAIAMFAVDFFIDDADDTILNFELRADTEFFEEQLKAGTFRSLKTPRLEVLFVPTGKSDSELPSYFQGLNLPHADEFEENGVTKQVFAKEIENPAGQLYLAQDTTILESRQGLIQWILLGITGVMFFAAFFFSRVSANYIVRPLKRLTHEIQSIEPSKNMRRCNSDYDDREIADIADSFNRFLSELESHIERERSFVKLASHELRTPLAVISGALEVLDQRGDLSGANQKTINRIRTTTHAMKDDIEVLLALARSEDREETNRRFSVYRLASDLVADLEQGTPQYQGRVKLKGDDKEAIVAPPSLVRMLLRNLIQNALRHTRSDVEITIKTGEIIVRDFGTGLPIEKLEQFSEADKRLFGVKQTGNFKNSTFGLLIVRMVAERLGWTLELLQSNHEGTEFRFVTGKSTLARIDQ</sequence>
<dbReference type="PROSITE" id="PS50109">
    <property type="entry name" value="HIS_KIN"/>
    <property type="match status" value="1"/>
</dbReference>
<reference evidence="13 14" key="1">
    <citation type="submission" date="2022-07" db="EMBL/GenBank/DDBJ databases">
        <title>A copper resistant bacterium isolated from sediment samples of deep sea hydrothermal areas.</title>
        <authorList>
            <person name="Zeng X."/>
        </authorList>
    </citation>
    <scope>NUCLEOTIDE SEQUENCE [LARGE SCALE GENOMIC DNA]</scope>
    <source>
        <strain evidence="14">CuT 6</strain>
    </source>
</reference>
<dbReference type="InterPro" id="IPR003594">
    <property type="entry name" value="HATPase_dom"/>
</dbReference>
<comment type="subcellular location">
    <subcellularLocation>
        <location evidence="2">Membrane</location>
    </subcellularLocation>
</comment>
<dbReference type="EC" id="2.7.13.3" evidence="3"/>
<keyword evidence="9" id="KW-0902">Two-component regulatory system</keyword>
<evidence type="ECO:0000256" key="6">
    <source>
        <dbReference type="ARBA" id="ARBA00022692"/>
    </source>
</evidence>
<evidence type="ECO:0000256" key="4">
    <source>
        <dbReference type="ARBA" id="ARBA00022553"/>
    </source>
</evidence>
<evidence type="ECO:0000256" key="10">
    <source>
        <dbReference type="SAM" id="Phobius"/>
    </source>
</evidence>
<keyword evidence="5" id="KW-0808">Transferase</keyword>
<dbReference type="Proteomes" id="UP001475781">
    <property type="component" value="Chromosome"/>
</dbReference>
<keyword evidence="6 10" id="KW-0812">Transmembrane</keyword>
<protein>
    <recommendedName>
        <fullName evidence="3">histidine kinase</fullName>
        <ecNumber evidence="3">2.7.13.3</ecNumber>
    </recommendedName>
</protein>
<dbReference type="Gene3D" id="6.10.340.10">
    <property type="match status" value="1"/>
</dbReference>
<dbReference type="InterPro" id="IPR036890">
    <property type="entry name" value="HATPase_C_sf"/>
</dbReference>
<dbReference type="SMART" id="SM00304">
    <property type="entry name" value="HAMP"/>
    <property type="match status" value="1"/>
</dbReference>
<dbReference type="Pfam" id="PF00672">
    <property type="entry name" value="HAMP"/>
    <property type="match status" value="1"/>
</dbReference>
<dbReference type="SMART" id="SM00388">
    <property type="entry name" value="HisKA"/>
    <property type="match status" value="1"/>
</dbReference>
<keyword evidence="7 13" id="KW-0418">Kinase</keyword>
<dbReference type="InterPro" id="IPR050428">
    <property type="entry name" value="TCS_sensor_his_kinase"/>
</dbReference>
<evidence type="ECO:0000313" key="13">
    <source>
        <dbReference type="EMBL" id="WZF89071.1"/>
    </source>
</evidence>
<dbReference type="PROSITE" id="PS50885">
    <property type="entry name" value="HAMP"/>
    <property type="match status" value="1"/>
</dbReference>
<gene>
    <name evidence="13" type="ORF">NLK58_02320</name>
</gene>
<evidence type="ECO:0000256" key="1">
    <source>
        <dbReference type="ARBA" id="ARBA00000085"/>
    </source>
</evidence>
<comment type="catalytic activity">
    <reaction evidence="1">
        <text>ATP + protein L-histidine = ADP + protein N-phospho-L-histidine.</text>
        <dbReference type="EC" id="2.7.13.3"/>
    </reaction>
</comment>
<dbReference type="Gene3D" id="1.10.287.130">
    <property type="match status" value="1"/>
</dbReference>
<dbReference type="Pfam" id="PF02518">
    <property type="entry name" value="HATPase_c"/>
    <property type="match status" value="1"/>
</dbReference>
<keyword evidence="4" id="KW-0597">Phosphoprotein</keyword>
<name>A0ABZ2W2W8_9GAMM</name>
<feature type="transmembrane region" description="Helical" evidence="10">
    <location>
        <begin position="20"/>
        <end position="39"/>
    </location>
</feature>
<evidence type="ECO:0000313" key="14">
    <source>
        <dbReference type="Proteomes" id="UP001475781"/>
    </source>
</evidence>
<dbReference type="CDD" id="cd00082">
    <property type="entry name" value="HisKA"/>
    <property type="match status" value="1"/>
</dbReference>
<keyword evidence="14" id="KW-1185">Reference proteome</keyword>
<dbReference type="SMART" id="SM00387">
    <property type="entry name" value="HATPase_c"/>
    <property type="match status" value="1"/>
</dbReference>
<dbReference type="EMBL" id="CP101118">
    <property type="protein sequence ID" value="WZF89071.1"/>
    <property type="molecule type" value="Genomic_DNA"/>
</dbReference>
<evidence type="ECO:0000259" key="12">
    <source>
        <dbReference type="PROSITE" id="PS50885"/>
    </source>
</evidence>
<evidence type="ECO:0000256" key="2">
    <source>
        <dbReference type="ARBA" id="ARBA00004370"/>
    </source>
</evidence>
<dbReference type="InterPro" id="IPR005467">
    <property type="entry name" value="His_kinase_dom"/>
</dbReference>
<evidence type="ECO:0000256" key="5">
    <source>
        <dbReference type="ARBA" id="ARBA00022679"/>
    </source>
</evidence>
<dbReference type="SUPFAM" id="SSF55874">
    <property type="entry name" value="ATPase domain of HSP90 chaperone/DNA topoisomerase II/histidine kinase"/>
    <property type="match status" value="1"/>
</dbReference>
<organism evidence="13 14">
    <name type="scientific">Marinobacter metalliresistant</name>
    <dbReference type="NCBI Taxonomy" id="2961995"/>
    <lineage>
        <taxon>Bacteria</taxon>
        <taxon>Pseudomonadati</taxon>
        <taxon>Pseudomonadota</taxon>
        <taxon>Gammaproteobacteria</taxon>
        <taxon>Pseudomonadales</taxon>
        <taxon>Marinobacteraceae</taxon>
        <taxon>Marinobacter</taxon>
    </lineage>
</organism>
<evidence type="ECO:0000256" key="7">
    <source>
        <dbReference type="ARBA" id="ARBA00022777"/>
    </source>
</evidence>
<feature type="domain" description="Histidine kinase" evidence="11">
    <location>
        <begin position="226"/>
        <end position="435"/>
    </location>
</feature>
<proteinExistence type="predicted"/>
<dbReference type="RefSeq" id="WP_341581959.1">
    <property type="nucleotide sequence ID" value="NZ_CP101118.1"/>
</dbReference>
<dbReference type="InterPro" id="IPR003660">
    <property type="entry name" value="HAMP_dom"/>
</dbReference>
<feature type="domain" description="HAMP" evidence="12">
    <location>
        <begin position="165"/>
        <end position="218"/>
    </location>
</feature>
<evidence type="ECO:0000256" key="9">
    <source>
        <dbReference type="ARBA" id="ARBA00023012"/>
    </source>
</evidence>
<evidence type="ECO:0000256" key="8">
    <source>
        <dbReference type="ARBA" id="ARBA00022989"/>
    </source>
</evidence>
<dbReference type="PANTHER" id="PTHR45436:SF16">
    <property type="entry name" value="HISTIDINE KINASE"/>
    <property type="match status" value="1"/>
</dbReference>